<protein>
    <submittedName>
        <fullName evidence="1">Uncharacterized protein</fullName>
    </submittedName>
</protein>
<name>A0ABQ5K8C9_9EUKA</name>
<proteinExistence type="predicted"/>
<organism evidence="1 2">
    <name type="scientific">Aduncisulcus paluster</name>
    <dbReference type="NCBI Taxonomy" id="2918883"/>
    <lineage>
        <taxon>Eukaryota</taxon>
        <taxon>Metamonada</taxon>
        <taxon>Carpediemonas-like organisms</taxon>
        <taxon>Aduncisulcus</taxon>
    </lineage>
</organism>
<evidence type="ECO:0000313" key="2">
    <source>
        <dbReference type="Proteomes" id="UP001057375"/>
    </source>
</evidence>
<dbReference type="Proteomes" id="UP001057375">
    <property type="component" value="Unassembled WGS sequence"/>
</dbReference>
<dbReference type="EMBL" id="BQXS01012756">
    <property type="protein sequence ID" value="GKT27585.1"/>
    <property type="molecule type" value="Genomic_DNA"/>
</dbReference>
<sequence>MMITRQRQLASQVSTTVKELGEKVWTTGHCVSTTASDSEWIIHPLHKCSWKFVLLVYFVDGVSVSGKYVTLRLTSSVHEVSMIDEIRVADPYGTAAIIVEEEAQELERGWRSLQGQKCWAIIHATYHLCSTQVRSHSRLSLTHGRRCDAHGTPQALRSVYSRSLMVASNEEYHRFCDSEQAGRDLVSIRTSYPSIRMIQVTEFQDHSSRETVHPTTLGCERTLTTHTADTGKKGPPLFPHESSQLSSFQLFKHQTFDILHSCYKSQGLRSLNALFNRVVSKMGYTAVFLEEYFDVCMDMYKEVFGVSAYLHSAIVDDVRFWMEKTYGMNMEGDASDEQRITEIIRQLIIEEGEKKKQEEEEERIRIIRGGGEVEEGWRRAREEMITTRSRRIHTYEFTRH</sequence>
<gene>
    <name evidence="1" type="ORF">ADUPG1_013912</name>
</gene>
<reference evidence="1" key="1">
    <citation type="submission" date="2022-03" db="EMBL/GenBank/DDBJ databases">
        <title>Draft genome sequence of Aduncisulcus paluster, a free-living microaerophilic Fornicata.</title>
        <authorList>
            <person name="Yuyama I."/>
            <person name="Kume K."/>
            <person name="Tamura T."/>
            <person name="Inagaki Y."/>
            <person name="Hashimoto T."/>
        </authorList>
    </citation>
    <scope>NUCLEOTIDE SEQUENCE</scope>
    <source>
        <strain evidence="1">NY0171</strain>
    </source>
</reference>
<evidence type="ECO:0000313" key="1">
    <source>
        <dbReference type="EMBL" id="GKT27585.1"/>
    </source>
</evidence>
<comment type="caution">
    <text evidence="1">The sequence shown here is derived from an EMBL/GenBank/DDBJ whole genome shotgun (WGS) entry which is preliminary data.</text>
</comment>
<keyword evidence="2" id="KW-1185">Reference proteome</keyword>
<accession>A0ABQ5K8C9</accession>